<dbReference type="InterPro" id="IPR058274">
    <property type="entry name" value="DUF7968"/>
</dbReference>
<evidence type="ECO:0000313" key="3">
    <source>
        <dbReference type="Proteomes" id="UP000823736"/>
    </source>
</evidence>
<protein>
    <recommendedName>
        <fullName evidence="1">DUF7968 domain-containing protein</fullName>
    </recommendedName>
</protein>
<dbReference type="EMBL" id="JAGGLC010000003">
    <property type="protein sequence ID" value="MBP1987194.1"/>
    <property type="molecule type" value="Genomic_DNA"/>
</dbReference>
<evidence type="ECO:0000313" key="2">
    <source>
        <dbReference type="EMBL" id="MBP1987194.1"/>
    </source>
</evidence>
<sequence>MSEGSAEGSAAARVALSLSPSDDRTVDAVDSERYRAYIRRAHAGPVAVGEEWAEFVSRGCGTTRDVELRVESVEGGEEIGEGTEFAFLSRG</sequence>
<evidence type="ECO:0000259" key="1">
    <source>
        <dbReference type="Pfam" id="PF25922"/>
    </source>
</evidence>
<name>A0A8T4H089_9EURY</name>
<keyword evidence="3" id="KW-1185">Reference proteome</keyword>
<dbReference type="OrthoDB" id="311700at2157"/>
<reference evidence="2" key="1">
    <citation type="submission" date="2021-03" db="EMBL/GenBank/DDBJ databases">
        <title>Genomic Encyclopedia of Type Strains, Phase IV (KMG-IV): sequencing the most valuable type-strain genomes for metagenomic binning, comparative biology and taxonomic classification.</title>
        <authorList>
            <person name="Goeker M."/>
        </authorList>
    </citation>
    <scope>NUCLEOTIDE SEQUENCE</scope>
    <source>
        <strain evidence="2">DSM 26232</strain>
    </source>
</reference>
<feature type="domain" description="DUF7968" evidence="1">
    <location>
        <begin position="9"/>
        <end position="90"/>
    </location>
</feature>
<dbReference type="Proteomes" id="UP000823736">
    <property type="component" value="Unassembled WGS sequence"/>
</dbReference>
<proteinExistence type="predicted"/>
<dbReference type="AlphaFoldDB" id="A0A8T4H089"/>
<comment type="caution">
    <text evidence="2">The sequence shown here is derived from an EMBL/GenBank/DDBJ whole genome shotgun (WGS) entry which is preliminary data.</text>
</comment>
<accession>A0A8T4H089</accession>
<dbReference type="Pfam" id="PF25922">
    <property type="entry name" value="DUF7968"/>
    <property type="match status" value="1"/>
</dbReference>
<dbReference type="RefSeq" id="WP_209491469.1">
    <property type="nucleotide sequence ID" value="NZ_JAGGLC010000003.1"/>
</dbReference>
<gene>
    <name evidence="2" type="ORF">J2753_001692</name>
</gene>
<organism evidence="2 3">
    <name type="scientific">Halolamina salifodinae</name>
    <dbReference type="NCBI Taxonomy" id="1202767"/>
    <lineage>
        <taxon>Archaea</taxon>
        <taxon>Methanobacteriati</taxon>
        <taxon>Methanobacteriota</taxon>
        <taxon>Stenosarchaea group</taxon>
        <taxon>Halobacteria</taxon>
        <taxon>Halobacteriales</taxon>
        <taxon>Haloferacaceae</taxon>
    </lineage>
</organism>